<sequence>MTDTPDEPGQVRPFAAMLQEIQGGAVADEAADLLQQLVTAVTDIGKKGHLVLTITVQPLKGNASALNVAGEVVLKAPRPEPAAGVFFFDTSGNLMRDNPRQATIPGLREVGKPNYDNVRTV</sequence>
<dbReference type="Proteomes" id="UP001317259">
    <property type="component" value="Unassembled WGS sequence"/>
</dbReference>
<keyword evidence="2" id="KW-1185">Reference proteome</keyword>
<protein>
    <submittedName>
        <fullName evidence="1">Uncharacterized protein</fullName>
    </submittedName>
</protein>
<dbReference type="RefSeq" id="WP_242375265.1">
    <property type="nucleotide sequence ID" value="NZ_JAKRKC020000002.1"/>
</dbReference>
<evidence type="ECO:0000313" key="1">
    <source>
        <dbReference type="EMBL" id="MCK2219742.1"/>
    </source>
</evidence>
<proteinExistence type="predicted"/>
<reference evidence="1 2" key="1">
    <citation type="submission" date="2022-04" db="EMBL/GenBank/DDBJ databases">
        <title>Genome draft of Actinomadura sp. ATCC 31491.</title>
        <authorList>
            <person name="Shi X."/>
            <person name="Du Y."/>
        </authorList>
    </citation>
    <scope>NUCLEOTIDE SEQUENCE [LARGE SCALE GENOMIC DNA]</scope>
    <source>
        <strain evidence="1 2">ATCC 31491</strain>
    </source>
</reference>
<gene>
    <name evidence="1" type="ORF">MF672_038995</name>
</gene>
<comment type="caution">
    <text evidence="1">The sequence shown here is derived from an EMBL/GenBank/DDBJ whole genome shotgun (WGS) entry which is preliminary data.</text>
</comment>
<accession>A0ABT0G585</accession>
<dbReference type="EMBL" id="JAKRKC020000002">
    <property type="protein sequence ID" value="MCK2219742.1"/>
    <property type="molecule type" value="Genomic_DNA"/>
</dbReference>
<organism evidence="1 2">
    <name type="scientific">Actinomadura luzonensis</name>
    <dbReference type="NCBI Taxonomy" id="2805427"/>
    <lineage>
        <taxon>Bacteria</taxon>
        <taxon>Bacillati</taxon>
        <taxon>Actinomycetota</taxon>
        <taxon>Actinomycetes</taxon>
        <taxon>Streptosporangiales</taxon>
        <taxon>Thermomonosporaceae</taxon>
        <taxon>Actinomadura</taxon>
    </lineage>
</organism>
<name>A0ABT0G585_9ACTN</name>
<evidence type="ECO:0000313" key="2">
    <source>
        <dbReference type="Proteomes" id="UP001317259"/>
    </source>
</evidence>